<dbReference type="PROSITE" id="PS51192">
    <property type="entry name" value="HELICASE_ATP_BIND_1"/>
    <property type="match status" value="1"/>
</dbReference>
<name>A0AAW1Y0X7_RUBAR</name>
<keyword evidence="8" id="KW-1185">Reference proteome</keyword>
<keyword evidence="3" id="KW-0378">Hydrolase</keyword>
<evidence type="ECO:0000313" key="7">
    <source>
        <dbReference type="EMBL" id="KAK9942620.1"/>
    </source>
</evidence>
<dbReference type="GO" id="GO:0004386">
    <property type="term" value="F:helicase activity"/>
    <property type="evidence" value="ECO:0007669"/>
    <property type="project" value="UniProtKB-KW"/>
</dbReference>
<keyword evidence="4" id="KW-0067">ATP-binding</keyword>
<comment type="subcellular location">
    <subcellularLocation>
        <location evidence="1">Nucleus</location>
    </subcellularLocation>
</comment>
<evidence type="ECO:0000313" key="8">
    <source>
        <dbReference type="Proteomes" id="UP001457282"/>
    </source>
</evidence>
<evidence type="ECO:0000256" key="4">
    <source>
        <dbReference type="ARBA" id="ARBA00022840"/>
    </source>
</evidence>
<dbReference type="Pfam" id="PF00176">
    <property type="entry name" value="SNF2-rel_dom"/>
    <property type="match status" value="1"/>
</dbReference>
<proteinExistence type="predicted"/>
<dbReference type="InterPro" id="IPR044567">
    <property type="entry name" value="CLSY/DRD1"/>
</dbReference>
<dbReference type="SUPFAM" id="SSF52540">
    <property type="entry name" value="P-loop containing nucleoside triphosphate hydrolases"/>
    <property type="match status" value="1"/>
</dbReference>
<dbReference type="GO" id="GO:0005634">
    <property type="term" value="C:nucleus"/>
    <property type="evidence" value="ECO:0007669"/>
    <property type="project" value="UniProtKB-SubCell"/>
</dbReference>
<dbReference type="EMBL" id="JBEDUW010000002">
    <property type="protein sequence ID" value="KAK9942620.1"/>
    <property type="molecule type" value="Genomic_DNA"/>
</dbReference>
<feature type="domain" description="Helicase ATP-binding" evidence="6">
    <location>
        <begin position="409"/>
        <end position="563"/>
    </location>
</feature>
<dbReference type="GO" id="GO:0005524">
    <property type="term" value="F:ATP binding"/>
    <property type="evidence" value="ECO:0007669"/>
    <property type="project" value="UniProtKB-KW"/>
</dbReference>
<accession>A0AAW1Y0X7</accession>
<keyword evidence="2" id="KW-0547">Nucleotide-binding</keyword>
<dbReference type="InterPro" id="IPR000330">
    <property type="entry name" value="SNF2_N"/>
</dbReference>
<dbReference type="Proteomes" id="UP001457282">
    <property type="component" value="Unassembled WGS sequence"/>
</dbReference>
<evidence type="ECO:0000256" key="5">
    <source>
        <dbReference type="ARBA" id="ARBA00023242"/>
    </source>
</evidence>
<evidence type="ECO:0000256" key="2">
    <source>
        <dbReference type="ARBA" id="ARBA00022741"/>
    </source>
</evidence>
<evidence type="ECO:0000256" key="1">
    <source>
        <dbReference type="ARBA" id="ARBA00004123"/>
    </source>
</evidence>
<organism evidence="7 8">
    <name type="scientific">Rubus argutus</name>
    <name type="common">Southern blackberry</name>
    <dbReference type="NCBI Taxonomy" id="59490"/>
    <lineage>
        <taxon>Eukaryota</taxon>
        <taxon>Viridiplantae</taxon>
        <taxon>Streptophyta</taxon>
        <taxon>Embryophyta</taxon>
        <taxon>Tracheophyta</taxon>
        <taxon>Spermatophyta</taxon>
        <taxon>Magnoliopsida</taxon>
        <taxon>eudicotyledons</taxon>
        <taxon>Gunneridae</taxon>
        <taxon>Pentapetalae</taxon>
        <taxon>rosids</taxon>
        <taxon>fabids</taxon>
        <taxon>Rosales</taxon>
        <taxon>Rosaceae</taxon>
        <taxon>Rosoideae</taxon>
        <taxon>Rosoideae incertae sedis</taxon>
        <taxon>Rubus</taxon>
    </lineage>
</organism>
<dbReference type="Gene3D" id="3.40.50.10810">
    <property type="entry name" value="Tandem AAA-ATPase domain"/>
    <property type="match status" value="1"/>
</dbReference>
<dbReference type="InterPro" id="IPR014001">
    <property type="entry name" value="Helicase_ATP-bd"/>
</dbReference>
<dbReference type="InterPro" id="IPR027417">
    <property type="entry name" value="P-loop_NTPase"/>
</dbReference>
<protein>
    <recommendedName>
        <fullName evidence="6">Helicase ATP-binding domain-containing protein</fullName>
    </recommendedName>
</protein>
<comment type="caution">
    <text evidence="7">The sequence shown here is derived from an EMBL/GenBank/DDBJ whole genome shotgun (WGS) entry which is preliminary data.</text>
</comment>
<reference evidence="7 8" key="1">
    <citation type="journal article" date="2023" name="G3 (Bethesda)">
        <title>A chromosome-length genome assembly and annotation of blackberry (Rubus argutus, cv. 'Hillquist').</title>
        <authorList>
            <person name="Bruna T."/>
            <person name="Aryal R."/>
            <person name="Dudchenko O."/>
            <person name="Sargent D.J."/>
            <person name="Mead D."/>
            <person name="Buti M."/>
            <person name="Cavallini A."/>
            <person name="Hytonen T."/>
            <person name="Andres J."/>
            <person name="Pham M."/>
            <person name="Weisz D."/>
            <person name="Mascagni F."/>
            <person name="Usai G."/>
            <person name="Natali L."/>
            <person name="Bassil N."/>
            <person name="Fernandez G.E."/>
            <person name="Lomsadze A."/>
            <person name="Armour M."/>
            <person name="Olukolu B."/>
            <person name="Poorten T."/>
            <person name="Britton C."/>
            <person name="Davik J."/>
            <person name="Ashrafi H."/>
            <person name="Aiden E.L."/>
            <person name="Borodovsky M."/>
            <person name="Worthington M."/>
        </authorList>
    </citation>
    <scope>NUCLEOTIDE SEQUENCE [LARGE SCALE GENOMIC DNA]</scope>
    <source>
        <strain evidence="7">PI 553951</strain>
    </source>
</reference>
<dbReference type="InterPro" id="IPR038718">
    <property type="entry name" value="SNF2-like_sf"/>
</dbReference>
<dbReference type="GO" id="GO:0080188">
    <property type="term" value="P:gene silencing by siRNA-directed DNA methylation"/>
    <property type="evidence" value="ECO:0007669"/>
    <property type="project" value="InterPro"/>
</dbReference>
<gene>
    <name evidence="7" type="ORF">M0R45_008274</name>
</gene>
<keyword evidence="3" id="KW-0347">Helicase</keyword>
<dbReference type="AlphaFoldDB" id="A0AAW1Y0X7"/>
<dbReference type="PANTHER" id="PTHR45821:SF1">
    <property type="entry name" value="ATP-DEPENDENT HELICASE FAMILY PROTEIN-RELATED"/>
    <property type="match status" value="1"/>
</dbReference>
<sequence>MENQTPSYNFTVVAQPVIDLSSDDEGNFHQKIKLEPPPEHHQQVIDMEVEYPNNLSALAPPVVVLSSDVEDNGSRGPLHLYPNIMLEHGQHVIDMEVETPKNIAAVGPFVVVLSSDDEDDDSRMPFDQKVVLEPVGRLLKRSLMDGVESADHIWIDKDVDVGATEDMTGLELIDRHGHEILVQDCLASKDQIEELKSRPDKDVNIGLQTFWLRERAFEKHEFNYQSNSKDIEISECKLQVRRRYKTYIEEEDLTDAWHDDGQWQLECSKGWKDKKKEKKIVLTLCCLPASSRIFSVDPSADEPSGECGEECDHSSSLKDDLGLVCRICGIIHKGIETIFEFQYSQGKRSTRTYMSEPQDANSTEPAESLSIAIKSAGRDLTATDFFAHPMHRKHMKPHQVEGFNFLCRNLMADNPGGCILAHAPGSGKTFLIISFFQSYLARFPNARPLVVLPKGILATWKKEFQIWQVEDIPLHDLYTSKAENRSQQLDVLTQWVGQKSILFLGYQQFSTIMFDQGASKTSDKCREILLNAPSLLILDEGHTPRNDETNQFQSLARVHTPRK</sequence>
<dbReference type="PANTHER" id="PTHR45821">
    <property type="entry name" value="SNF2 DOMAIN-CONTAINING PROTEIN CLASSY 2-RELATED"/>
    <property type="match status" value="1"/>
</dbReference>
<evidence type="ECO:0000256" key="3">
    <source>
        <dbReference type="ARBA" id="ARBA00022806"/>
    </source>
</evidence>
<evidence type="ECO:0000259" key="6">
    <source>
        <dbReference type="PROSITE" id="PS51192"/>
    </source>
</evidence>
<keyword evidence="5" id="KW-0539">Nucleus</keyword>